<keyword evidence="1" id="KW-1133">Transmembrane helix</keyword>
<feature type="transmembrane region" description="Helical" evidence="1">
    <location>
        <begin position="75"/>
        <end position="96"/>
    </location>
</feature>
<dbReference type="Gene3D" id="1.20.1250.20">
    <property type="entry name" value="MFS general substrate transporter like domains"/>
    <property type="match status" value="2"/>
</dbReference>
<feature type="transmembrane region" description="Helical" evidence="1">
    <location>
        <begin position="102"/>
        <end position="120"/>
    </location>
</feature>
<feature type="transmembrane region" description="Helical" evidence="1">
    <location>
        <begin position="210"/>
        <end position="229"/>
    </location>
</feature>
<dbReference type="GO" id="GO:0022857">
    <property type="term" value="F:transmembrane transporter activity"/>
    <property type="evidence" value="ECO:0007669"/>
    <property type="project" value="InterPro"/>
</dbReference>
<dbReference type="InterPro" id="IPR011701">
    <property type="entry name" value="MFS"/>
</dbReference>
<dbReference type="InterPro" id="IPR036259">
    <property type="entry name" value="MFS_trans_sf"/>
</dbReference>
<dbReference type="InterPro" id="IPR020846">
    <property type="entry name" value="MFS_dom"/>
</dbReference>
<dbReference type="PROSITE" id="PS50850">
    <property type="entry name" value="MFS"/>
    <property type="match status" value="1"/>
</dbReference>
<dbReference type="PANTHER" id="PTHR23521:SF3">
    <property type="entry name" value="MFS TRANSPORTER"/>
    <property type="match status" value="1"/>
</dbReference>
<dbReference type="EMBL" id="UINC01009537">
    <property type="protein sequence ID" value="SVA42752.1"/>
    <property type="molecule type" value="Genomic_DNA"/>
</dbReference>
<feature type="transmembrane region" description="Helical" evidence="1">
    <location>
        <begin position="44"/>
        <end position="63"/>
    </location>
</feature>
<feature type="transmembrane region" description="Helical" evidence="1">
    <location>
        <begin position="306"/>
        <end position="328"/>
    </location>
</feature>
<dbReference type="GO" id="GO:0005886">
    <property type="term" value="C:plasma membrane"/>
    <property type="evidence" value="ECO:0007669"/>
    <property type="project" value="TreeGrafter"/>
</dbReference>
<evidence type="ECO:0000259" key="2">
    <source>
        <dbReference type="PROSITE" id="PS50850"/>
    </source>
</evidence>
<feature type="domain" description="Major facilitator superfamily (MFS) profile" evidence="2">
    <location>
        <begin position="1"/>
        <end position="396"/>
    </location>
</feature>
<keyword evidence="1" id="KW-0472">Membrane</keyword>
<feature type="transmembrane region" description="Helical" evidence="1">
    <location>
        <begin position="340"/>
        <end position="359"/>
    </location>
</feature>
<gene>
    <name evidence="3" type="ORF">METZ01_LOCUS95606</name>
</gene>
<sequence>MVSNRWRMLALVSFSTLLSLSLWFSINAISMILEIEKGFTTEDIAWLTVSVQLGFVAGSLILSITNIPDIVNSRIVFSVSCVLAAVINVVLLLPQVGTNEAIAARFLTGVFLGGVYPLAMKIVSGWFKSSRGIAIGIIIGSLTLGSGSPHLLKSLFMAQWEITLIVSSALSVTGGLIVLLFVRDGPHDVLTARFNPTYVLAIIKSRALQLVLIGYLGHMWELYAMWTWIPSFLTSIYSNRIVFFGLFELPSLIAFLVFLSGAIGCVMAGLLAERWGRTATTSWALALSGGTALCIGFLPVGWTQIIFFMALLWGFTVIADSAQFSTAITELVDGSYRGTALTLQTGLGFLLTVITIRLVPIIQSYIGWGWAFSFLSIGPILGIFAMLKLRGLPDSRIMAMGKR</sequence>
<accession>A0A381VR38</accession>
<feature type="transmembrane region" description="Helical" evidence="1">
    <location>
        <begin position="164"/>
        <end position="182"/>
    </location>
</feature>
<keyword evidence="1" id="KW-0812">Transmembrane</keyword>
<protein>
    <recommendedName>
        <fullName evidence="2">Major facilitator superfamily (MFS) profile domain-containing protein</fullName>
    </recommendedName>
</protein>
<feature type="transmembrane region" description="Helical" evidence="1">
    <location>
        <begin position="365"/>
        <end position="387"/>
    </location>
</feature>
<dbReference type="SUPFAM" id="SSF103473">
    <property type="entry name" value="MFS general substrate transporter"/>
    <property type="match status" value="1"/>
</dbReference>
<dbReference type="PANTHER" id="PTHR23521">
    <property type="entry name" value="TRANSPORTER MFS SUPERFAMILY"/>
    <property type="match status" value="1"/>
</dbReference>
<reference evidence="3" key="1">
    <citation type="submission" date="2018-05" db="EMBL/GenBank/DDBJ databases">
        <authorList>
            <person name="Lanie J.A."/>
            <person name="Ng W.-L."/>
            <person name="Kazmierczak K.M."/>
            <person name="Andrzejewski T.M."/>
            <person name="Davidsen T.M."/>
            <person name="Wayne K.J."/>
            <person name="Tettelin H."/>
            <person name="Glass J.I."/>
            <person name="Rusch D."/>
            <person name="Podicherti R."/>
            <person name="Tsui H.-C.T."/>
            <person name="Winkler M.E."/>
        </authorList>
    </citation>
    <scope>NUCLEOTIDE SEQUENCE</scope>
</reference>
<dbReference type="AlphaFoldDB" id="A0A381VR38"/>
<organism evidence="3">
    <name type="scientific">marine metagenome</name>
    <dbReference type="NCBI Taxonomy" id="408172"/>
    <lineage>
        <taxon>unclassified sequences</taxon>
        <taxon>metagenomes</taxon>
        <taxon>ecological metagenomes</taxon>
    </lineage>
</organism>
<proteinExistence type="predicted"/>
<feature type="transmembrane region" description="Helical" evidence="1">
    <location>
        <begin position="132"/>
        <end position="152"/>
    </location>
</feature>
<feature type="transmembrane region" description="Helical" evidence="1">
    <location>
        <begin position="283"/>
        <end position="300"/>
    </location>
</feature>
<name>A0A381VR38_9ZZZZ</name>
<evidence type="ECO:0000313" key="3">
    <source>
        <dbReference type="EMBL" id="SVA42752.1"/>
    </source>
</evidence>
<feature type="transmembrane region" description="Helical" evidence="1">
    <location>
        <begin position="249"/>
        <end position="271"/>
    </location>
</feature>
<evidence type="ECO:0000256" key="1">
    <source>
        <dbReference type="SAM" id="Phobius"/>
    </source>
</evidence>
<dbReference type="Pfam" id="PF07690">
    <property type="entry name" value="MFS_1"/>
    <property type="match status" value="1"/>
</dbReference>